<name>A0AAT9FN97_9BACT</name>
<evidence type="ECO:0000256" key="1">
    <source>
        <dbReference type="ARBA" id="ARBA00022679"/>
    </source>
</evidence>
<dbReference type="InterPro" id="IPR050832">
    <property type="entry name" value="Bact_Acetyltransf"/>
</dbReference>
<keyword evidence="2" id="KW-0012">Acyltransferase</keyword>
<evidence type="ECO:0000313" key="4">
    <source>
        <dbReference type="EMBL" id="BDS07448.1"/>
    </source>
</evidence>
<dbReference type="SUPFAM" id="SSF55729">
    <property type="entry name" value="Acyl-CoA N-acyltransferases (Nat)"/>
    <property type="match status" value="1"/>
</dbReference>
<dbReference type="PROSITE" id="PS51186">
    <property type="entry name" value="GNAT"/>
    <property type="match status" value="1"/>
</dbReference>
<keyword evidence="1" id="KW-0808">Transferase</keyword>
<feature type="domain" description="N-acetyltransferase" evidence="3">
    <location>
        <begin position="2"/>
        <end position="165"/>
    </location>
</feature>
<sequence length="165" mass="18288">MITCRRAEQDDAALFREVRLRALKDSPEAFGSTYENALERDIDSWREQIQSTVSSVNRNTQFAFDGELCVGIAALYREEGADTGDIIMMWVSPEARGSGAAPLLISNLMDWASAVGMSEVLLNVTDSNERAIQFYLNYGFVSTGDIVDCDASRCLKAIRMSKKVV</sequence>
<accession>A0AAT9FN97</accession>
<dbReference type="InterPro" id="IPR000182">
    <property type="entry name" value="GNAT_dom"/>
</dbReference>
<reference evidence="4" key="1">
    <citation type="submission" date="2024-07" db="EMBL/GenBank/DDBJ databases">
        <title>Complete genome sequence of Verrucomicrobiaceae bacterium NT6N.</title>
        <authorList>
            <person name="Huang C."/>
            <person name="Takami H."/>
            <person name="Hamasaki K."/>
        </authorList>
    </citation>
    <scope>NUCLEOTIDE SEQUENCE</scope>
    <source>
        <strain evidence="4">NT6N</strain>
    </source>
</reference>
<dbReference type="PANTHER" id="PTHR43877">
    <property type="entry name" value="AMINOALKYLPHOSPHONATE N-ACETYLTRANSFERASE-RELATED-RELATED"/>
    <property type="match status" value="1"/>
</dbReference>
<dbReference type="CDD" id="cd04301">
    <property type="entry name" value="NAT_SF"/>
    <property type="match status" value="1"/>
</dbReference>
<proteinExistence type="predicted"/>
<dbReference type="KEGG" id="osu:NT6N_24880"/>
<organism evidence="4">
    <name type="scientific">Oceaniferula spumae</name>
    <dbReference type="NCBI Taxonomy" id="2979115"/>
    <lineage>
        <taxon>Bacteria</taxon>
        <taxon>Pseudomonadati</taxon>
        <taxon>Verrucomicrobiota</taxon>
        <taxon>Verrucomicrobiia</taxon>
        <taxon>Verrucomicrobiales</taxon>
        <taxon>Verrucomicrobiaceae</taxon>
        <taxon>Oceaniferula</taxon>
    </lineage>
</organism>
<gene>
    <name evidence="4" type="ORF">NT6N_24880</name>
</gene>
<dbReference type="GO" id="GO:0016747">
    <property type="term" value="F:acyltransferase activity, transferring groups other than amino-acyl groups"/>
    <property type="evidence" value="ECO:0007669"/>
    <property type="project" value="InterPro"/>
</dbReference>
<evidence type="ECO:0000256" key="2">
    <source>
        <dbReference type="ARBA" id="ARBA00023315"/>
    </source>
</evidence>
<dbReference type="InterPro" id="IPR016181">
    <property type="entry name" value="Acyl_CoA_acyltransferase"/>
</dbReference>
<dbReference type="AlphaFoldDB" id="A0AAT9FN97"/>
<dbReference type="EMBL" id="AP026866">
    <property type="protein sequence ID" value="BDS07448.1"/>
    <property type="molecule type" value="Genomic_DNA"/>
</dbReference>
<evidence type="ECO:0000259" key="3">
    <source>
        <dbReference type="PROSITE" id="PS51186"/>
    </source>
</evidence>
<dbReference type="Gene3D" id="3.40.630.30">
    <property type="match status" value="1"/>
</dbReference>
<dbReference type="Pfam" id="PF00583">
    <property type="entry name" value="Acetyltransf_1"/>
    <property type="match status" value="1"/>
</dbReference>
<protein>
    <submittedName>
        <fullName evidence="4">N-acetyltransferase</fullName>
    </submittedName>
</protein>